<dbReference type="EMBL" id="CP031357">
    <property type="protein sequence ID" value="AXK43595.1"/>
    <property type="molecule type" value="Genomic_DNA"/>
</dbReference>
<dbReference type="PROSITE" id="PS51197">
    <property type="entry name" value="HTH_RRF2_2"/>
    <property type="match status" value="1"/>
</dbReference>
<gene>
    <name evidence="2" type="ORF">DVR09_10710</name>
</gene>
<dbReference type="KEGG" id="err:DVR09_10710"/>
<dbReference type="OrthoDB" id="9802344at2"/>
<dbReference type="Proteomes" id="UP000254508">
    <property type="component" value="Chromosome"/>
</dbReference>
<dbReference type="GO" id="GO:0003677">
    <property type="term" value="F:DNA binding"/>
    <property type="evidence" value="ECO:0007669"/>
    <property type="project" value="UniProtKB-KW"/>
</dbReference>
<proteinExistence type="predicted"/>
<dbReference type="PANTHER" id="PTHR33221:SF4">
    <property type="entry name" value="HTH-TYPE TRANSCRIPTIONAL REPRESSOR NSRR"/>
    <property type="match status" value="1"/>
</dbReference>
<dbReference type="Gene3D" id="1.10.10.10">
    <property type="entry name" value="Winged helix-like DNA-binding domain superfamily/Winged helix DNA-binding domain"/>
    <property type="match status" value="1"/>
</dbReference>
<dbReference type="GO" id="GO:0003700">
    <property type="term" value="F:DNA-binding transcription factor activity"/>
    <property type="evidence" value="ECO:0007669"/>
    <property type="project" value="TreeGrafter"/>
</dbReference>
<dbReference type="InterPro" id="IPR036388">
    <property type="entry name" value="WH-like_DNA-bd_sf"/>
</dbReference>
<sequence>MQLNLRTDYALRMLMALAATDRTLSIDWIAQRYAISRNHLAKVAQDLAAAGFVDTQRGRGGGLRLARPANAINVGAVVRSLEHFDGFVACMGGKAECMIDGACGLKPALSGALEAFLAHLDGFTLADIAADRTRLLDRLTPQPA</sequence>
<evidence type="ECO:0000256" key="1">
    <source>
        <dbReference type="ARBA" id="ARBA00023125"/>
    </source>
</evidence>
<name>A0A345YI43_9SPHN</name>
<dbReference type="AlphaFoldDB" id="A0A345YI43"/>
<dbReference type="InterPro" id="IPR036390">
    <property type="entry name" value="WH_DNA-bd_sf"/>
</dbReference>
<dbReference type="GO" id="GO:0005829">
    <property type="term" value="C:cytosol"/>
    <property type="evidence" value="ECO:0007669"/>
    <property type="project" value="TreeGrafter"/>
</dbReference>
<keyword evidence="1" id="KW-0238">DNA-binding</keyword>
<dbReference type="PANTHER" id="PTHR33221">
    <property type="entry name" value="WINGED HELIX-TURN-HELIX TRANSCRIPTIONAL REGULATOR, RRF2 FAMILY"/>
    <property type="match status" value="1"/>
</dbReference>
<dbReference type="RefSeq" id="WP_115417908.1">
    <property type="nucleotide sequence ID" value="NZ_CP031357.1"/>
</dbReference>
<dbReference type="NCBIfam" id="TIGR00738">
    <property type="entry name" value="rrf2_super"/>
    <property type="match status" value="1"/>
</dbReference>
<dbReference type="Pfam" id="PF02082">
    <property type="entry name" value="Rrf2"/>
    <property type="match status" value="1"/>
</dbReference>
<dbReference type="InterPro" id="IPR000944">
    <property type="entry name" value="Tscrpt_reg_Rrf2"/>
</dbReference>
<accession>A0A345YI43</accession>
<evidence type="ECO:0000313" key="2">
    <source>
        <dbReference type="EMBL" id="AXK43595.1"/>
    </source>
</evidence>
<protein>
    <submittedName>
        <fullName evidence="2">Rrf2 family transcriptional regulator</fullName>
    </submittedName>
</protein>
<keyword evidence="3" id="KW-1185">Reference proteome</keyword>
<organism evidence="2 3">
    <name type="scientific">Erythrobacter aureus</name>
    <dbReference type="NCBI Taxonomy" id="2182384"/>
    <lineage>
        <taxon>Bacteria</taxon>
        <taxon>Pseudomonadati</taxon>
        <taxon>Pseudomonadota</taxon>
        <taxon>Alphaproteobacteria</taxon>
        <taxon>Sphingomonadales</taxon>
        <taxon>Erythrobacteraceae</taxon>
        <taxon>Erythrobacter/Porphyrobacter group</taxon>
        <taxon>Erythrobacter</taxon>
    </lineage>
</organism>
<reference evidence="3" key="1">
    <citation type="submission" date="2018-07" db="EMBL/GenBank/DDBJ databases">
        <title>Genome sequence of Erythrobacter strain YH-07, an antagonistic bacterium isolated from Yellow Sea.</title>
        <authorList>
            <person name="Tang T."/>
            <person name="Liu Q."/>
            <person name="Sun X."/>
        </authorList>
    </citation>
    <scope>NUCLEOTIDE SEQUENCE [LARGE SCALE GENOMIC DNA]</scope>
    <source>
        <strain evidence="3">YH-07</strain>
    </source>
</reference>
<dbReference type="SUPFAM" id="SSF46785">
    <property type="entry name" value="Winged helix' DNA-binding domain"/>
    <property type="match status" value="1"/>
</dbReference>
<evidence type="ECO:0000313" key="3">
    <source>
        <dbReference type="Proteomes" id="UP000254508"/>
    </source>
</evidence>